<comment type="similarity">
    <text evidence="1">Belongs to the IMPACT family.</text>
</comment>
<evidence type="ECO:0000313" key="4">
    <source>
        <dbReference type="Proteomes" id="UP000740329"/>
    </source>
</evidence>
<reference evidence="3" key="1">
    <citation type="submission" date="2021-03" db="EMBL/GenBank/DDBJ databases">
        <title>Genomic Encyclopedia of Type Strains, Phase IV (KMG-V): Genome sequencing to study the core and pangenomes of soil and plant-associated prokaryotes.</title>
        <authorList>
            <person name="Whitman W."/>
        </authorList>
    </citation>
    <scope>NUCLEOTIDE SEQUENCE</scope>
    <source>
        <strain evidence="3">C4</strain>
    </source>
</reference>
<dbReference type="InterPro" id="IPR001498">
    <property type="entry name" value="Impact_N"/>
</dbReference>
<dbReference type="InterPro" id="IPR020568">
    <property type="entry name" value="Ribosomal_Su5_D2-typ_SF"/>
</dbReference>
<dbReference type="Proteomes" id="UP000740329">
    <property type="component" value="Unassembled WGS sequence"/>
</dbReference>
<comment type="caution">
    <text evidence="3">The sequence shown here is derived from an EMBL/GenBank/DDBJ whole genome shotgun (WGS) entry which is preliminary data.</text>
</comment>
<dbReference type="AlphaFoldDB" id="A0A8J7RGB6"/>
<gene>
    <name evidence="3" type="ORF">J3E07_000408</name>
</gene>
<dbReference type="Gene3D" id="3.30.230.30">
    <property type="entry name" value="Impact, N-terminal domain"/>
    <property type="match status" value="1"/>
</dbReference>
<feature type="domain" description="Impact N-terminal" evidence="2">
    <location>
        <begin position="24"/>
        <end position="133"/>
    </location>
</feature>
<evidence type="ECO:0000259" key="2">
    <source>
        <dbReference type="Pfam" id="PF01205"/>
    </source>
</evidence>
<proteinExistence type="inferred from homology"/>
<dbReference type="RefSeq" id="WP_209590486.1">
    <property type="nucleotide sequence ID" value="NZ_JAGGMV010000001.1"/>
</dbReference>
<name>A0A8J7RGB6_METVO</name>
<dbReference type="InterPro" id="IPR036956">
    <property type="entry name" value="Impact_N_sf"/>
</dbReference>
<evidence type="ECO:0000256" key="1">
    <source>
        <dbReference type="ARBA" id="ARBA00007665"/>
    </source>
</evidence>
<sequence length="228" mass="26144">MNKDKLGLIYKTVGKFAKIEKVYKNSLFIGYVKPVDTEIEAKEFVNYVKELHKDATHNVSAYYVKEHENNNYLAMKYDDDGEPSGSSGKPIFKVLELKNVQNLAVVVTRYFGGIKLGYGGLVKAYSETANDAIESAGIIGIYDTSKFKLEFDYSEINNVKKAIEDTNELNRLNVVKIYSEEYLEDINYNIDIIKGYEDIFIKNVINYTKNNLKIHKLNKRACFNKLIN</sequence>
<dbReference type="PANTHER" id="PTHR16301:SF20">
    <property type="entry name" value="IMPACT FAMILY MEMBER YIGZ"/>
    <property type="match status" value="1"/>
</dbReference>
<dbReference type="EMBL" id="JAGGMV010000001">
    <property type="protein sequence ID" value="MBP2201010.1"/>
    <property type="molecule type" value="Genomic_DNA"/>
</dbReference>
<dbReference type="GO" id="GO:0006446">
    <property type="term" value="P:regulation of translational initiation"/>
    <property type="evidence" value="ECO:0007669"/>
    <property type="project" value="TreeGrafter"/>
</dbReference>
<dbReference type="GO" id="GO:0005737">
    <property type="term" value="C:cytoplasm"/>
    <property type="evidence" value="ECO:0007669"/>
    <property type="project" value="TreeGrafter"/>
</dbReference>
<organism evidence="3 4">
    <name type="scientific">Methanococcus voltae</name>
    <dbReference type="NCBI Taxonomy" id="2188"/>
    <lineage>
        <taxon>Archaea</taxon>
        <taxon>Methanobacteriati</taxon>
        <taxon>Methanobacteriota</taxon>
        <taxon>Methanomada group</taxon>
        <taxon>Methanococci</taxon>
        <taxon>Methanococcales</taxon>
        <taxon>Methanococcaceae</taxon>
        <taxon>Methanococcus</taxon>
    </lineage>
</organism>
<evidence type="ECO:0000313" key="3">
    <source>
        <dbReference type="EMBL" id="MBP2201010.1"/>
    </source>
</evidence>
<dbReference type="Pfam" id="PF01205">
    <property type="entry name" value="Impact_N"/>
    <property type="match status" value="1"/>
</dbReference>
<dbReference type="PANTHER" id="PTHR16301">
    <property type="entry name" value="IMPACT-RELATED"/>
    <property type="match status" value="1"/>
</dbReference>
<protein>
    <submittedName>
        <fullName evidence="3">Putative YigZ family protein</fullName>
    </submittedName>
</protein>
<accession>A0A8J7RGB6</accession>
<dbReference type="InterPro" id="IPR023582">
    <property type="entry name" value="Impact"/>
</dbReference>
<dbReference type="SUPFAM" id="SSF54211">
    <property type="entry name" value="Ribosomal protein S5 domain 2-like"/>
    <property type="match status" value="1"/>
</dbReference>